<dbReference type="Proteomes" id="UP000603912">
    <property type="component" value="Unassembled WGS sequence"/>
</dbReference>
<dbReference type="RefSeq" id="WP_188517070.1">
    <property type="nucleotide sequence ID" value="NZ_BMES01000001.1"/>
</dbReference>
<reference evidence="1" key="1">
    <citation type="journal article" date="2014" name="Int. J. Syst. Evol. Microbiol.">
        <title>Complete genome sequence of Corynebacterium casei LMG S-19264T (=DSM 44701T), isolated from a smear-ripened cheese.</title>
        <authorList>
            <consortium name="US DOE Joint Genome Institute (JGI-PGF)"/>
            <person name="Walter F."/>
            <person name="Albersmeier A."/>
            <person name="Kalinowski J."/>
            <person name="Ruckert C."/>
        </authorList>
    </citation>
    <scope>NUCLEOTIDE SEQUENCE</scope>
    <source>
        <strain evidence="1">CGMCC 1.12214</strain>
    </source>
</reference>
<evidence type="ECO:0000313" key="2">
    <source>
        <dbReference type="Proteomes" id="UP000603912"/>
    </source>
</evidence>
<evidence type="ECO:0000313" key="1">
    <source>
        <dbReference type="EMBL" id="GGH15464.1"/>
    </source>
</evidence>
<comment type="caution">
    <text evidence="1">The sequence shown here is derived from an EMBL/GenBank/DDBJ whole genome shotgun (WGS) entry which is preliminary data.</text>
</comment>
<dbReference type="EMBL" id="BMES01000001">
    <property type="protein sequence ID" value="GGH15464.1"/>
    <property type="molecule type" value="Genomic_DNA"/>
</dbReference>
<reference evidence="1" key="2">
    <citation type="submission" date="2020-09" db="EMBL/GenBank/DDBJ databases">
        <authorList>
            <person name="Sun Q."/>
            <person name="Zhou Y."/>
        </authorList>
    </citation>
    <scope>NUCLEOTIDE SEQUENCE</scope>
    <source>
        <strain evidence="1">CGMCC 1.12214</strain>
    </source>
</reference>
<protein>
    <recommendedName>
        <fullName evidence="3">UDP-N-acetylglucosamine 2-epimerase domain-containing protein</fullName>
    </recommendedName>
</protein>
<dbReference type="AlphaFoldDB" id="A0A917MHK1"/>
<organism evidence="1 2">
    <name type="scientific">Alsobacter metallidurans</name>
    <dbReference type="NCBI Taxonomy" id="340221"/>
    <lineage>
        <taxon>Bacteria</taxon>
        <taxon>Pseudomonadati</taxon>
        <taxon>Pseudomonadota</taxon>
        <taxon>Alphaproteobacteria</taxon>
        <taxon>Hyphomicrobiales</taxon>
        <taxon>Alsobacteraceae</taxon>
        <taxon>Alsobacter</taxon>
    </lineage>
</organism>
<name>A0A917MHK1_9HYPH</name>
<dbReference type="Gene3D" id="3.40.50.2000">
    <property type="entry name" value="Glycogen Phosphorylase B"/>
    <property type="match status" value="2"/>
</dbReference>
<gene>
    <name evidence="1" type="ORF">GCM10007036_15490</name>
</gene>
<dbReference type="SUPFAM" id="SSF53756">
    <property type="entry name" value="UDP-Glycosyltransferase/glycogen phosphorylase"/>
    <property type="match status" value="1"/>
</dbReference>
<evidence type="ECO:0008006" key="3">
    <source>
        <dbReference type="Google" id="ProtNLM"/>
    </source>
</evidence>
<sequence length="470" mass="51933">MSPPATILVLSPFDMITRNMVATDVARRLAEEPGLRTILATRNDGDAARLAALGQQITHEPMVRFLRAPRNWRERAAEALLTAGYGLHLVLTHRFNAVRGFKGHQDRLAQSWAMRKPALREGLPVLRFLDKPFPRSRGLLEGLGRLYWAGWQRHPRAVELFDRETPNMVVLAHCQNHFVAPYVLEAMRRGVPILGVNGSWDQPTTKGPLVPGIRRMLAQSRNVVRDLTEHHGFSADDCVVVGWPQMDVYARPDALLERDAFLRQVGLPPGRRYILVGAYTERLGPHEPAMCRWIADANARGMFGPDVTLWIRCHPNETQAAERFGDLEKRPDVVVEKPGMGDLAGLANLVRHAACVVSSAGTISLDAVALDTPAIAVAFEDVSLPFHDRPSRRYDMEHYAAVMATGGVRKVTSIDELGAAIAAYLADPARDAAERALLRAEHLEPLDGRSAERTVAEIVRALRDFGGAAA</sequence>
<keyword evidence="2" id="KW-1185">Reference proteome</keyword>
<proteinExistence type="predicted"/>
<accession>A0A917MHK1</accession>